<comment type="caution">
    <text evidence="3">The sequence shown here is derived from an EMBL/GenBank/DDBJ whole genome shotgun (WGS) entry which is preliminary data.</text>
</comment>
<accession>A0A918LQY6</accession>
<evidence type="ECO:0000313" key="4">
    <source>
        <dbReference type="Proteomes" id="UP000619486"/>
    </source>
</evidence>
<feature type="compositionally biased region" description="Gly residues" evidence="1">
    <location>
        <begin position="39"/>
        <end position="53"/>
    </location>
</feature>
<feature type="transmembrane region" description="Helical" evidence="2">
    <location>
        <begin position="289"/>
        <end position="310"/>
    </location>
</feature>
<keyword evidence="2" id="KW-0812">Transmembrane</keyword>
<organism evidence="3 4">
    <name type="scientific">Streptomyces purpureus</name>
    <dbReference type="NCBI Taxonomy" id="1951"/>
    <lineage>
        <taxon>Bacteria</taxon>
        <taxon>Bacillati</taxon>
        <taxon>Actinomycetota</taxon>
        <taxon>Actinomycetes</taxon>
        <taxon>Kitasatosporales</taxon>
        <taxon>Streptomycetaceae</taxon>
        <taxon>Streptomyces</taxon>
    </lineage>
</organism>
<sequence>MTQSGQGQEPRLPAARPAHEGVVLPSDGSGPWVPDAAGPAGGQPWGGAWGPGGQQPPPPAQPPAQPPAVGAQPLPPEAVPGVTGAEATQYLPPVPAASSQAEATQYLPPVAPGSSQAEATQYLPPVQAGPMPGAMPGPTQGPTPGPMPGAAPGPMPGAMPPERPEESTHFLGTGPVTPPSVAGGDSEATQYIPPVPAQNIPAPPPGAPYGIRPGSPDERQPPPEFDSLFRSDSTQQMPVPPAPQQPHQQYPQHQGPRQSQFQQQPPQHYAPQQGYYDDEPEPRRRKSPVALIAAVVIGCTVVGLGAGALLNGGDDEKDKGTGQPVANSSPAASAAPEKKPVDPAEPQAKALDKLLADSNNSREAVIRSVENIKKCANLDQAATDLRGAAEQRRSLVTRLQGIAVDKLPGHAALTASLNKAWNASATADDHYAAWALQVKGKKGCKDGKARNTPSTARAHKASGEATLAKRDASKRWNAIAEKYSLTKRSSTQL</sequence>
<keyword evidence="2" id="KW-1133">Transmembrane helix</keyword>
<reference evidence="3" key="1">
    <citation type="journal article" date="2014" name="Int. J. Syst. Evol. Microbiol.">
        <title>Complete genome sequence of Corynebacterium casei LMG S-19264T (=DSM 44701T), isolated from a smear-ripened cheese.</title>
        <authorList>
            <consortium name="US DOE Joint Genome Institute (JGI-PGF)"/>
            <person name="Walter F."/>
            <person name="Albersmeier A."/>
            <person name="Kalinowski J."/>
            <person name="Ruckert C."/>
        </authorList>
    </citation>
    <scope>NUCLEOTIDE SEQUENCE</scope>
    <source>
        <strain evidence="3">JCM 3172</strain>
    </source>
</reference>
<dbReference type="RefSeq" id="WP_189202255.1">
    <property type="nucleotide sequence ID" value="NZ_BMQQ01000011.1"/>
</dbReference>
<dbReference type="AlphaFoldDB" id="A0A918LQY6"/>
<feature type="compositionally biased region" description="Pro residues" evidence="1">
    <location>
        <begin position="133"/>
        <end position="161"/>
    </location>
</feature>
<keyword evidence="4" id="KW-1185">Reference proteome</keyword>
<evidence type="ECO:0000256" key="1">
    <source>
        <dbReference type="SAM" id="MobiDB-lite"/>
    </source>
</evidence>
<feature type="region of interest" description="Disordered" evidence="1">
    <location>
        <begin position="307"/>
        <end position="348"/>
    </location>
</feature>
<proteinExistence type="predicted"/>
<reference evidence="3" key="2">
    <citation type="submission" date="2020-09" db="EMBL/GenBank/DDBJ databases">
        <authorList>
            <person name="Sun Q."/>
            <person name="Ohkuma M."/>
        </authorList>
    </citation>
    <scope>NUCLEOTIDE SEQUENCE</scope>
    <source>
        <strain evidence="3">JCM 3172</strain>
    </source>
</reference>
<feature type="compositionally biased region" description="Pro residues" evidence="1">
    <location>
        <begin position="193"/>
        <end position="207"/>
    </location>
</feature>
<dbReference type="Proteomes" id="UP000619486">
    <property type="component" value="Unassembled WGS sequence"/>
</dbReference>
<evidence type="ECO:0000256" key="2">
    <source>
        <dbReference type="SAM" id="Phobius"/>
    </source>
</evidence>
<feature type="compositionally biased region" description="Low complexity" evidence="1">
    <location>
        <begin position="245"/>
        <end position="273"/>
    </location>
</feature>
<evidence type="ECO:0000313" key="3">
    <source>
        <dbReference type="EMBL" id="GGT36373.1"/>
    </source>
</evidence>
<feature type="compositionally biased region" description="Pro residues" evidence="1">
    <location>
        <begin position="54"/>
        <end position="66"/>
    </location>
</feature>
<name>A0A918LQY6_9ACTN</name>
<feature type="region of interest" description="Disordered" evidence="1">
    <location>
        <begin position="1"/>
        <end position="284"/>
    </location>
</feature>
<feature type="region of interest" description="Disordered" evidence="1">
    <location>
        <begin position="445"/>
        <end position="469"/>
    </location>
</feature>
<keyword evidence="2" id="KW-0472">Membrane</keyword>
<gene>
    <name evidence="3" type="ORF">GCM10014713_32550</name>
</gene>
<dbReference type="EMBL" id="BMQQ01000011">
    <property type="protein sequence ID" value="GGT36373.1"/>
    <property type="molecule type" value="Genomic_DNA"/>
</dbReference>
<protein>
    <submittedName>
        <fullName evidence="3">Uncharacterized protein</fullName>
    </submittedName>
</protein>
<feature type="compositionally biased region" description="Low complexity" evidence="1">
    <location>
        <begin position="324"/>
        <end position="335"/>
    </location>
</feature>